<feature type="compositionally biased region" description="Low complexity" evidence="11">
    <location>
        <begin position="412"/>
        <end position="445"/>
    </location>
</feature>
<reference evidence="13" key="1">
    <citation type="submission" date="2021-01" db="UniProtKB">
        <authorList>
            <consortium name="EnsemblMetazoa"/>
        </authorList>
    </citation>
    <scope>IDENTIFICATION</scope>
</reference>
<keyword evidence="7" id="KW-0238">DNA-binding</keyword>
<evidence type="ECO:0000256" key="10">
    <source>
        <dbReference type="PROSITE-ProRule" id="PRU00042"/>
    </source>
</evidence>
<feature type="region of interest" description="Disordered" evidence="11">
    <location>
        <begin position="717"/>
        <end position="752"/>
    </location>
</feature>
<feature type="compositionally biased region" description="Low complexity" evidence="11">
    <location>
        <begin position="66"/>
        <end position="81"/>
    </location>
</feature>
<feature type="compositionally biased region" description="Polar residues" evidence="11">
    <location>
        <begin position="581"/>
        <end position="591"/>
    </location>
</feature>
<dbReference type="Pfam" id="PF00096">
    <property type="entry name" value="zf-C2H2"/>
    <property type="match status" value="1"/>
</dbReference>
<feature type="region of interest" description="Disordered" evidence="11">
    <location>
        <begin position="528"/>
        <end position="556"/>
    </location>
</feature>
<dbReference type="GO" id="GO:0000981">
    <property type="term" value="F:DNA-binding transcription factor activity, RNA polymerase II-specific"/>
    <property type="evidence" value="ECO:0007669"/>
    <property type="project" value="TreeGrafter"/>
</dbReference>
<dbReference type="AlphaFoldDB" id="A0A7M7MB53"/>
<keyword evidence="9" id="KW-0539">Nucleus</keyword>
<keyword evidence="4 10" id="KW-0863">Zinc-finger</keyword>
<evidence type="ECO:0000256" key="4">
    <source>
        <dbReference type="ARBA" id="ARBA00022771"/>
    </source>
</evidence>
<dbReference type="FunFam" id="3.30.160.60:FF:001228">
    <property type="entry name" value="Zinc finger protein 236"/>
    <property type="match status" value="1"/>
</dbReference>
<feature type="compositionally biased region" description="Pro residues" evidence="11">
    <location>
        <begin position="132"/>
        <end position="142"/>
    </location>
</feature>
<feature type="region of interest" description="Disordered" evidence="11">
    <location>
        <begin position="37"/>
        <end position="83"/>
    </location>
</feature>
<keyword evidence="8" id="KW-0804">Transcription</keyword>
<proteinExistence type="predicted"/>
<evidence type="ECO:0000256" key="5">
    <source>
        <dbReference type="ARBA" id="ARBA00022833"/>
    </source>
</evidence>
<evidence type="ECO:0000256" key="8">
    <source>
        <dbReference type="ARBA" id="ARBA00023163"/>
    </source>
</evidence>
<feature type="compositionally biased region" description="Basic and acidic residues" evidence="11">
    <location>
        <begin position="381"/>
        <end position="390"/>
    </location>
</feature>
<evidence type="ECO:0000259" key="12">
    <source>
        <dbReference type="PROSITE" id="PS50157"/>
    </source>
</evidence>
<sequence>MIELELFEQSMDAQFAVDYMNQVHQLLQQQRASPLLPGQQLLSPLPSPQLPSPPGAPGAPGHHVTASRPPAASRRPSAAAAKPYSCNECGRGFKYLHTLSFHVKQSHDSDGGGAEARLSRMRKEPAGGSTSPPSPTMSPVFPPAATKRSGEQLGPIVGGQTMQAMPLLKKSLDRELVPAPHEDQPLSLTKRTSPAIGTIPSPPMLLSANPTPSPSSMPSPMPSRMSSPVVSTSGGPGSGLGSGSGAGGQLGNIGHQSGSNPPTAPSTPTPQDQLLSAPSILQLMKNMHVESQTSLAVQIKGVMPDGSAMKQFVLFRCGICNRTKASLERLLGHIIWFHFADNRKRHCNKCGALFRLKDQLDNHLKLHQLAKENATAQETVKSVDETRTESSEDLEDQAARQRPIKREPEENTTPVTGQQPTGQQTNLQGPQGPQGPGSPVTQTPTEENRRRVSSATDGSLPFHCNFCDKSFDRLFSLQRHERIHTGVKPCYCRVCGRGFSERRNLRHHILRFHAADDVRDDLRGFDTPRLGALQTDDDGLDGLEDDADREADRDSLDRLEREASVERLETLERLEPGFASSPEQPSSTGGSDDQLKASLRADVPPGAIELVQRFSQSPPSPSATAAIANVTSSFMALMAQNQLQNSVNHQLQKNSLAAFVPPSSKRRKGIPTKYTDGPGGLDETALQVLPAIQGLQAIQAMQASQALGTAASEGLFDFSGQRDQAPTLNNNTAPEPTTKLALPTDLSVSSEH</sequence>
<dbReference type="PANTHER" id="PTHR24394:SF48">
    <property type="entry name" value="ZINC FINGER PROTEIN 771"/>
    <property type="match status" value="1"/>
</dbReference>
<keyword evidence="6" id="KW-0805">Transcription regulation</keyword>
<evidence type="ECO:0000256" key="11">
    <source>
        <dbReference type="SAM" id="MobiDB-lite"/>
    </source>
</evidence>
<feature type="region of interest" description="Disordered" evidence="11">
    <location>
        <begin position="375"/>
        <end position="456"/>
    </location>
</feature>
<feature type="domain" description="C2H2-type" evidence="12">
    <location>
        <begin position="490"/>
        <end position="518"/>
    </location>
</feature>
<keyword evidence="2" id="KW-0479">Metal-binding</keyword>
<dbReference type="GeneID" id="111245274"/>
<dbReference type="GO" id="GO:0003677">
    <property type="term" value="F:DNA binding"/>
    <property type="evidence" value="ECO:0007669"/>
    <property type="project" value="UniProtKB-KW"/>
</dbReference>
<comment type="subcellular location">
    <subcellularLocation>
        <location evidence="1">Nucleus</location>
    </subcellularLocation>
</comment>
<accession>A0A7M7MB53</accession>
<evidence type="ECO:0000313" key="14">
    <source>
        <dbReference type="Proteomes" id="UP000594260"/>
    </source>
</evidence>
<protein>
    <recommendedName>
        <fullName evidence="12">C2H2-type domain-containing protein</fullName>
    </recommendedName>
</protein>
<evidence type="ECO:0000313" key="13">
    <source>
        <dbReference type="EnsemblMetazoa" id="XP_022649159"/>
    </source>
</evidence>
<dbReference type="Gene3D" id="3.30.160.60">
    <property type="entry name" value="Classic Zinc Finger"/>
    <property type="match status" value="3"/>
</dbReference>
<dbReference type="EnsemblMetazoa" id="XM_022793424">
    <property type="protein sequence ID" value="XP_022649159"/>
    <property type="gene ID" value="LOC111245274"/>
</dbReference>
<evidence type="ECO:0000256" key="9">
    <source>
        <dbReference type="ARBA" id="ARBA00023242"/>
    </source>
</evidence>
<feature type="region of interest" description="Disordered" evidence="11">
    <location>
        <begin position="179"/>
        <end position="273"/>
    </location>
</feature>
<dbReference type="InterPro" id="IPR013087">
    <property type="entry name" value="Znf_C2H2_type"/>
</dbReference>
<feature type="region of interest" description="Disordered" evidence="11">
    <location>
        <begin position="570"/>
        <end position="596"/>
    </location>
</feature>
<dbReference type="GO" id="GO:0005634">
    <property type="term" value="C:nucleus"/>
    <property type="evidence" value="ECO:0007669"/>
    <property type="project" value="UniProtKB-SubCell"/>
</dbReference>
<evidence type="ECO:0000256" key="1">
    <source>
        <dbReference type="ARBA" id="ARBA00004123"/>
    </source>
</evidence>
<keyword evidence="3" id="KW-0677">Repeat</keyword>
<evidence type="ECO:0000256" key="3">
    <source>
        <dbReference type="ARBA" id="ARBA00022737"/>
    </source>
</evidence>
<feature type="region of interest" description="Disordered" evidence="11">
    <location>
        <begin position="104"/>
        <end position="152"/>
    </location>
</feature>
<feature type="domain" description="C2H2-type" evidence="12">
    <location>
        <begin position="84"/>
        <end position="112"/>
    </location>
</feature>
<feature type="compositionally biased region" description="Gly residues" evidence="11">
    <location>
        <begin position="234"/>
        <end position="251"/>
    </location>
</feature>
<dbReference type="SUPFAM" id="SSF57667">
    <property type="entry name" value="beta-beta-alpha zinc fingers"/>
    <property type="match status" value="2"/>
</dbReference>
<dbReference type="PROSITE" id="PS00028">
    <property type="entry name" value="ZINC_FINGER_C2H2_1"/>
    <property type="match status" value="4"/>
</dbReference>
<dbReference type="PROSITE" id="PS50157">
    <property type="entry name" value="ZINC_FINGER_C2H2_2"/>
    <property type="match status" value="4"/>
</dbReference>
<feature type="domain" description="C2H2-type" evidence="12">
    <location>
        <begin position="345"/>
        <end position="372"/>
    </location>
</feature>
<feature type="compositionally biased region" description="Acidic residues" evidence="11">
    <location>
        <begin position="535"/>
        <end position="549"/>
    </location>
</feature>
<name>A0A7M7MB53_VARDE</name>
<evidence type="ECO:0000256" key="7">
    <source>
        <dbReference type="ARBA" id="ARBA00023125"/>
    </source>
</evidence>
<dbReference type="SMART" id="SM00355">
    <property type="entry name" value="ZnF_C2H2"/>
    <property type="match status" value="5"/>
</dbReference>
<keyword evidence="14" id="KW-1185">Reference proteome</keyword>
<dbReference type="RefSeq" id="XP_022649159.1">
    <property type="nucleotide sequence ID" value="XM_022793424.1"/>
</dbReference>
<feature type="compositionally biased region" description="Polar residues" evidence="11">
    <location>
        <begin position="721"/>
        <end position="735"/>
    </location>
</feature>
<evidence type="ECO:0000256" key="6">
    <source>
        <dbReference type="ARBA" id="ARBA00023015"/>
    </source>
</evidence>
<keyword evidence="5" id="KW-0862">Zinc</keyword>
<dbReference type="GO" id="GO:0008270">
    <property type="term" value="F:zinc ion binding"/>
    <property type="evidence" value="ECO:0007669"/>
    <property type="project" value="UniProtKB-KW"/>
</dbReference>
<dbReference type="PANTHER" id="PTHR24394">
    <property type="entry name" value="ZINC FINGER PROTEIN"/>
    <property type="match status" value="1"/>
</dbReference>
<dbReference type="InterPro" id="IPR036236">
    <property type="entry name" value="Znf_C2H2_sf"/>
</dbReference>
<feature type="domain" description="C2H2-type" evidence="12">
    <location>
        <begin position="462"/>
        <end position="489"/>
    </location>
</feature>
<feature type="compositionally biased region" description="Pro residues" evidence="11">
    <location>
        <begin position="211"/>
        <end position="221"/>
    </location>
</feature>
<dbReference type="Proteomes" id="UP000594260">
    <property type="component" value="Unplaced"/>
</dbReference>
<feature type="compositionally biased region" description="Low complexity" evidence="11">
    <location>
        <begin position="222"/>
        <end position="233"/>
    </location>
</feature>
<organism evidence="13 14">
    <name type="scientific">Varroa destructor</name>
    <name type="common">Honeybee mite</name>
    <dbReference type="NCBI Taxonomy" id="109461"/>
    <lineage>
        <taxon>Eukaryota</taxon>
        <taxon>Metazoa</taxon>
        <taxon>Ecdysozoa</taxon>
        <taxon>Arthropoda</taxon>
        <taxon>Chelicerata</taxon>
        <taxon>Arachnida</taxon>
        <taxon>Acari</taxon>
        <taxon>Parasitiformes</taxon>
        <taxon>Mesostigmata</taxon>
        <taxon>Gamasina</taxon>
        <taxon>Dermanyssoidea</taxon>
        <taxon>Varroidae</taxon>
        <taxon>Varroa</taxon>
    </lineage>
</organism>
<evidence type="ECO:0000256" key="2">
    <source>
        <dbReference type="ARBA" id="ARBA00022723"/>
    </source>
</evidence>
<feature type="compositionally biased region" description="Pro residues" evidence="11">
    <location>
        <begin position="45"/>
        <end position="57"/>
    </location>
</feature>